<keyword evidence="2" id="KW-1185">Reference proteome</keyword>
<dbReference type="RefSeq" id="WP_084120903.1">
    <property type="nucleotide sequence ID" value="NZ_LT838813.1"/>
</dbReference>
<dbReference type="InterPro" id="IPR007152">
    <property type="entry name" value="DUF354"/>
</dbReference>
<evidence type="ECO:0000313" key="2">
    <source>
        <dbReference type="Proteomes" id="UP000192333"/>
    </source>
</evidence>
<organism evidence="1 2">
    <name type="scientific">Aquiflexum balticum DSM 16537</name>
    <dbReference type="NCBI Taxonomy" id="758820"/>
    <lineage>
        <taxon>Bacteria</taxon>
        <taxon>Pseudomonadati</taxon>
        <taxon>Bacteroidota</taxon>
        <taxon>Cytophagia</taxon>
        <taxon>Cytophagales</taxon>
        <taxon>Cyclobacteriaceae</taxon>
        <taxon>Aquiflexum</taxon>
    </lineage>
</organism>
<dbReference type="Proteomes" id="UP000192333">
    <property type="component" value="Chromosome I"/>
</dbReference>
<name>A0A1W2H551_9BACT</name>
<evidence type="ECO:0000313" key="1">
    <source>
        <dbReference type="EMBL" id="SMD44070.1"/>
    </source>
</evidence>
<dbReference type="PIRSF" id="PIRSF005357">
    <property type="entry name" value="UCP005357"/>
    <property type="match status" value="1"/>
</dbReference>
<evidence type="ECO:0008006" key="3">
    <source>
        <dbReference type="Google" id="ProtNLM"/>
    </source>
</evidence>
<gene>
    <name evidence="1" type="ORF">SAMN00777080_2685</name>
</gene>
<dbReference type="EMBL" id="LT838813">
    <property type="protein sequence ID" value="SMD44070.1"/>
    <property type="molecule type" value="Genomic_DNA"/>
</dbReference>
<reference evidence="2" key="1">
    <citation type="submission" date="2017-04" db="EMBL/GenBank/DDBJ databases">
        <authorList>
            <person name="Varghese N."/>
            <person name="Submissions S."/>
        </authorList>
    </citation>
    <scope>NUCLEOTIDE SEQUENCE [LARGE SCALE GENOMIC DNA]</scope>
    <source>
        <strain evidence="2">DSM 16537</strain>
    </source>
</reference>
<dbReference type="OrthoDB" id="7058268at2"/>
<dbReference type="Pfam" id="PF04007">
    <property type="entry name" value="DUF354"/>
    <property type="match status" value="1"/>
</dbReference>
<dbReference type="PANTHER" id="PTHR39662">
    <property type="entry name" value="DUF354 DOMAIN-CONTAINING PROTEIN-RELATED"/>
    <property type="match status" value="1"/>
</dbReference>
<dbReference type="SUPFAM" id="SSF53756">
    <property type="entry name" value="UDP-Glycosyltransferase/glycogen phosphorylase"/>
    <property type="match status" value="1"/>
</dbReference>
<dbReference type="AlphaFoldDB" id="A0A1W2H551"/>
<proteinExistence type="predicted"/>
<dbReference type="STRING" id="758820.SAMN00777080_2685"/>
<protein>
    <recommendedName>
        <fullName evidence="3">DUF354 domain-containing protein</fullName>
    </recommendedName>
</protein>
<accession>A0A1W2H551</accession>
<dbReference type="PANTHER" id="PTHR39662:SF1">
    <property type="entry name" value="DUF354 DOMAIN-CONTAINING PROTEIN"/>
    <property type="match status" value="1"/>
</dbReference>
<sequence>MKSIHIDIIHPANVHYFKHSIAKWKASGHQLIITCRNKEITYELLELEGLKYIPMGKNARSALGKFFFLLKCEWSIFLLYIKKKPDLSLSFAASYVAHMSFLFGIPHISFDDTEHAGLNRKLYFPFTDLVLNPESYLLDLGKKQFKFKGHMELFYLSQKYFKPDPKIYSELGIDKHIPFVFLRFVSWGAFHDKGQMGFSDDYKIRLVEELATKYKIIISSEGELPEELRPFLIRIKPNRVHHVLYYASLFIGEGATMASECAALGTPAIYVNSLDAGTLQQQAKNGLIHNLRYQKGVIELAYNILENKGYKKDLRAKVKSLSNERYNLTDFLVWLVEEYPKSKKILLERRIDMKESFRDESSILEDNFLK</sequence>